<proteinExistence type="predicted"/>
<gene>
    <name evidence="2" type="ORF">DLM85_17870</name>
</gene>
<protein>
    <submittedName>
        <fullName evidence="2">GNAT family N-acetyltransferase</fullName>
    </submittedName>
</protein>
<dbReference type="Gene3D" id="3.40.630.30">
    <property type="match status" value="1"/>
</dbReference>
<name>A0A328BB76_9BACT</name>
<comment type="caution">
    <text evidence="2">The sequence shown here is derived from an EMBL/GenBank/DDBJ whole genome shotgun (WGS) entry which is preliminary data.</text>
</comment>
<dbReference type="PANTHER" id="PTHR43328">
    <property type="entry name" value="ACETYLTRANSFERASE-RELATED"/>
    <property type="match status" value="1"/>
</dbReference>
<dbReference type="OrthoDB" id="9788916at2"/>
<dbReference type="PANTHER" id="PTHR43328:SF1">
    <property type="entry name" value="N-ACETYLTRANSFERASE DOMAIN-CONTAINING PROTEIN"/>
    <property type="match status" value="1"/>
</dbReference>
<organism evidence="2 3">
    <name type="scientific">Hymenobacter edaphi</name>
    <dbReference type="NCBI Taxonomy" id="2211146"/>
    <lineage>
        <taxon>Bacteria</taxon>
        <taxon>Pseudomonadati</taxon>
        <taxon>Bacteroidota</taxon>
        <taxon>Cytophagia</taxon>
        <taxon>Cytophagales</taxon>
        <taxon>Hymenobacteraceae</taxon>
        <taxon>Hymenobacter</taxon>
    </lineage>
</organism>
<keyword evidence="2" id="KW-0808">Transferase</keyword>
<dbReference type="Pfam" id="PF13302">
    <property type="entry name" value="Acetyltransf_3"/>
    <property type="match status" value="1"/>
</dbReference>
<dbReference type="Proteomes" id="UP000248553">
    <property type="component" value="Unassembled WGS sequence"/>
</dbReference>
<keyword evidence="3" id="KW-1185">Reference proteome</keyword>
<dbReference type="EMBL" id="QHKM01000006">
    <property type="protein sequence ID" value="RAK64562.1"/>
    <property type="molecule type" value="Genomic_DNA"/>
</dbReference>
<dbReference type="InterPro" id="IPR000182">
    <property type="entry name" value="GNAT_dom"/>
</dbReference>
<feature type="domain" description="N-acetyltransferase" evidence="1">
    <location>
        <begin position="21"/>
        <end position="185"/>
    </location>
</feature>
<dbReference type="RefSeq" id="WP_111479503.1">
    <property type="nucleotide sequence ID" value="NZ_QHKM01000006.1"/>
</dbReference>
<sequence>MAAAPAPDLLRPVLPLAVAGARLRPFEAADAPALARHANDRDIWRNLRDRFPHPYTLADAEWYVQFVDADGSRDLHLCIEVDGEAAGSISVLFQDDISRRSAEIGYWLGRAHWGRGIVPAAVRALAGYALTHFDLCRLYATVFEYNPASARVLEKAGFELEGRLRRSITKDGQTVDGLLYALLHSEC</sequence>
<dbReference type="SUPFAM" id="SSF55729">
    <property type="entry name" value="Acyl-CoA N-acyltransferases (Nat)"/>
    <property type="match status" value="1"/>
</dbReference>
<evidence type="ECO:0000313" key="2">
    <source>
        <dbReference type="EMBL" id="RAK64562.1"/>
    </source>
</evidence>
<dbReference type="AlphaFoldDB" id="A0A328BB76"/>
<accession>A0A328BB76</accession>
<dbReference type="PROSITE" id="PS51186">
    <property type="entry name" value="GNAT"/>
    <property type="match status" value="1"/>
</dbReference>
<evidence type="ECO:0000259" key="1">
    <source>
        <dbReference type="PROSITE" id="PS51186"/>
    </source>
</evidence>
<reference evidence="3" key="1">
    <citation type="submission" date="2018-05" db="EMBL/GenBank/DDBJ databases">
        <authorList>
            <person name="Nie L."/>
        </authorList>
    </citation>
    <scope>NUCLEOTIDE SEQUENCE [LARGE SCALE GENOMIC DNA]</scope>
    <source>
        <strain evidence="3">NL</strain>
    </source>
</reference>
<dbReference type="GO" id="GO:0016747">
    <property type="term" value="F:acyltransferase activity, transferring groups other than amino-acyl groups"/>
    <property type="evidence" value="ECO:0007669"/>
    <property type="project" value="InterPro"/>
</dbReference>
<dbReference type="InterPro" id="IPR016181">
    <property type="entry name" value="Acyl_CoA_acyltransferase"/>
</dbReference>
<evidence type="ECO:0000313" key="3">
    <source>
        <dbReference type="Proteomes" id="UP000248553"/>
    </source>
</evidence>